<evidence type="ECO:0000256" key="1">
    <source>
        <dbReference type="ARBA" id="ARBA00004141"/>
    </source>
</evidence>
<sequence>MKRFVMAKTISSDKTEKFSAEITYYLTFEDYLKPKSVKKSNQLLFNQNTSSNTQMRLKLLEHPVLIAGRKSNYQLIKEKLQKLLQTKRKKSLKLPINSSCNDKISKIASIWHKKTFNKPSRLAMGSIQLPAFLAFLKARNDDGLCKRKSGFEIYCEMASIHGFINFVGATTWQRAFWFLVVLTAVVMSGFILLLSHFMNTDTPTILYSESTQYPTWSIPFPAVTICNLNQRHLKAHNSLSDDDTYNIVGINFIFLHINFFSQSVYNMGAVGPIQGSPQKIT</sequence>
<dbReference type="GO" id="GO:0016020">
    <property type="term" value="C:membrane"/>
    <property type="evidence" value="ECO:0007669"/>
    <property type="project" value="UniProtKB-SubCell"/>
</dbReference>
<evidence type="ECO:0000256" key="2">
    <source>
        <dbReference type="ARBA" id="ARBA00007193"/>
    </source>
</evidence>
<evidence type="ECO:0000256" key="8">
    <source>
        <dbReference type="ARBA" id="ARBA00023065"/>
    </source>
</evidence>
<evidence type="ECO:0000256" key="3">
    <source>
        <dbReference type="ARBA" id="ARBA00022448"/>
    </source>
</evidence>
<evidence type="ECO:0000256" key="6">
    <source>
        <dbReference type="ARBA" id="ARBA00022989"/>
    </source>
</evidence>
<dbReference type="InterPro" id="IPR001873">
    <property type="entry name" value="ENaC"/>
</dbReference>
<evidence type="ECO:0000256" key="12">
    <source>
        <dbReference type="RuleBase" id="RU000679"/>
    </source>
</evidence>
<keyword evidence="4 12" id="KW-0894">Sodium channel</keyword>
<evidence type="ECO:0000313" key="14">
    <source>
        <dbReference type="EMBL" id="KNC25323.1"/>
    </source>
</evidence>
<keyword evidence="5 12" id="KW-0812">Transmembrane</keyword>
<protein>
    <submittedName>
        <fullName evidence="14">Pickpocket protein 11</fullName>
    </submittedName>
</protein>
<reference evidence="14 15" key="1">
    <citation type="journal article" date="2015" name="Nat. Commun.">
        <title>Lucilia cuprina genome unlocks parasitic fly biology to underpin future interventions.</title>
        <authorList>
            <person name="Anstead C.A."/>
            <person name="Korhonen P.K."/>
            <person name="Young N.D."/>
            <person name="Hall R.S."/>
            <person name="Jex A.R."/>
            <person name="Murali S.C."/>
            <person name="Hughes D.S."/>
            <person name="Lee S.F."/>
            <person name="Perry T."/>
            <person name="Stroehlein A.J."/>
            <person name="Ansell B.R."/>
            <person name="Breugelmans B."/>
            <person name="Hofmann A."/>
            <person name="Qu J."/>
            <person name="Dugan S."/>
            <person name="Lee S.L."/>
            <person name="Chao H."/>
            <person name="Dinh H."/>
            <person name="Han Y."/>
            <person name="Doddapaneni H.V."/>
            <person name="Worley K.C."/>
            <person name="Muzny D.M."/>
            <person name="Ioannidis P."/>
            <person name="Waterhouse R.M."/>
            <person name="Zdobnov E.M."/>
            <person name="James P.J."/>
            <person name="Bagnall N.H."/>
            <person name="Kotze A.C."/>
            <person name="Gibbs R.A."/>
            <person name="Richards S."/>
            <person name="Batterham P."/>
            <person name="Gasser R.B."/>
        </authorList>
    </citation>
    <scope>NUCLEOTIDE SEQUENCE [LARGE SCALE GENOMIC DNA]</scope>
    <source>
        <strain evidence="14 15">LS</strain>
        <tissue evidence="14">Full body</tissue>
    </source>
</reference>
<dbReference type="GO" id="GO:0005272">
    <property type="term" value="F:sodium channel activity"/>
    <property type="evidence" value="ECO:0007669"/>
    <property type="project" value="UniProtKB-KW"/>
</dbReference>
<keyword evidence="9 13" id="KW-0472">Membrane</keyword>
<dbReference type="Pfam" id="PF00858">
    <property type="entry name" value="ASC"/>
    <property type="match status" value="1"/>
</dbReference>
<proteinExistence type="inferred from homology"/>
<dbReference type="AlphaFoldDB" id="A0A0L0BZ65"/>
<organism evidence="14 15">
    <name type="scientific">Lucilia cuprina</name>
    <name type="common">Green bottle fly</name>
    <name type="synonym">Australian sheep blowfly</name>
    <dbReference type="NCBI Taxonomy" id="7375"/>
    <lineage>
        <taxon>Eukaryota</taxon>
        <taxon>Metazoa</taxon>
        <taxon>Ecdysozoa</taxon>
        <taxon>Arthropoda</taxon>
        <taxon>Hexapoda</taxon>
        <taxon>Insecta</taxon>
        <taxon>Pterygota</taxon>
        <taxon>Neoptera</taxon>
        <taxon>Endopterygota</taxon>
        <taxon>Diptera</taxon>
        <taxon>Brachycera</taxon>
        <taxon>Muscomorpha</taxon>
        <taxon>Oestroidea</taxon>
        <taxon>Calliphoridae</taxon>
        <taxon>Luciliinae</taxon>
        <taxon>Lucilia</taxon>
    </lineage>
</organism>
<keyword evidence="10 12" id="KW-0739">Sodium transport</keyword>
<evidence type="ECO:0000256" key="4">
    <source>
        <dbReference type="ARBA" id="ARBA00022461"/>
    </source>
</evidence>
<keyword evidence="11 12" id="KW-0407">Ion channel</keyword>
<comment type="caution">
    <text evidence="14">The sequence shown here is derived from an EMBL/GenBank/DDBJ whole genome shotgun (WGS) entry which is preliminary data.</text>
</comment>
<evidence type="ECO:0000256" key="11">
    <source>
        <dbReference type="ARBA" id="ARBA00023303"/>
    </source>
</evidence>
<evidence type="ECO:0000313" key="15">
    <source>
        <dbReference type="Proteomes" id="UP000037069"/>
    </source>
</evidence>
<keyword evidence="8 12" id="KW-0406">Ion transport</keyword>
<evidence type="ECO:0000256" key="13">
    <source>
        <dbReference type="SAM" id="Phobius"/>
    </source>
</evidence>
<evidence type="ECO:0000256" key="7">
    <source>
        <dbReference type="ARBA" id="ARBA00023053"/>
    </source>
</evidence>
<keyword evidence="15" id="KW-1185">Reference proteome</keyword>
<accession>A0A0L0BZ65</accession>
<comment type="similarity">
    <text evidence="2 12">Belongs to the amiloride-sensitive sodium channel (TC 1.A.6) family.</text>
</comment>
<name>A0A0L0BZ65_LUCCU</name>
<dbReference type="Proteomes" id="UP000037069">
    <property type="component" value="Unassembled WGS sequence"/>
</dbReference>
<evidence type="ECO:0000256" key="5">
    <source>
        <dbReference type="ARBA" id="ARBA00022692"/>
    </source>
</evidence>
<comment type="subcellular location">
    <subcellularLocation>
        <location evidence="1">Membrane</location>
        <topology evidence="1">Multi-pass membrane protein</topology>
    </subcellularLocation>
</comment>
<gene>
    <name evidence="14" type="ORF">FF38_02527</name>
</gene>
<evidence type="ECO:0000256" key="9">
    <source>
        <dbReference type="ARBA" id="ARBA00023136"/>
    </source>
</evidence>
<keyword evidence="3 12" id="KW-0813">Transport</keyword>
<dbReference type="EMBL" id="JRES01001125">
    <property type="protein sequence ID" value="KNC25323.1"/>
    <property type="molecule type" value="Genomic_DNA"/>
</dbReference>
<dbReference type="OrthoDB" id="6502088at2759"/>
<feature type="transmembrane region" description="Helical" evidence="13">
    <location>
        <begin position="175"/>
        <end position="198"/>
    </location>
</feature>
<keyword evidence="6 13" id="KW-1133">Transmembrane helix</keyword>
<keyword evidence="7" id="KW-0915">Sodium</keyword>
<evidence type="ECO:0000256" key="10">
    <source>
        <dbReference type="ARBA" id="ARBA00023201"/>
    </source>
</evidence>